<proteinExistence type="predicted"/>
<feature type="non-terminal residue" evidence="5">
    <location>
        <position position="121"/>
    </location>
</feature>
<evidence type="ECO:0000313" key="5">
    <source>
        <dbReference type="EMBL" id="SVD51898.1"/>
    </source>
</evidence>
<dbReference type="PROSITE" id="PS51986">
    <property type="entry name" value="GS_BETA_GRASP"/>
    <property type="match status" value="1"/>
</dbReference>
<reference evidence="5" key="1">
    <citation type="submission" date="2018-05" db="EMBL/GenBank/DDBJ databases">
        <authorList>
            <person name="Lanie J.A."/>
            <person name="Ng W.-L."/>
            <person name="Kazmierczak K.M."/>
            <person name="Andrzejewski T.M."/>
            <person name="Davidsen T.M."/>
            <person name="Wayne K.J."/>
            <person name="Tettelin H."/>
            <person name="Glass J.I."/>
            <person name="Rusch D."/>
            <person name="Podicherti R."/>
            <person name="Tsui H.-C.T."/>
            <person name="Winkler M.E."/>
        </authorList>
    </citation>
    <scope>NUCLEOTIDE SEQUENCE</scope>
</reference>
<dbReference type="EMBL" id="UINC01155822">
    <property type="protein sequence ID" value="SVD51898.1"/>
    <property type="molecule type" value="Genomic_DNA"/>
</dbReference>
<dbReference type="GO" id="GO:0006542">
    <property type="term" value="P:glutamine biosynthetic process"/>
    <property type="evidence" value="ECO:0007669"/>
    <property type="project" value="InterPro"/>
</dbReference>
<keyword evidence="1" id="KW-0436">Ligase</keyword>
<evidence type="ECO:0000256" key="2">
    <source>
        <dbReference type="ARBA" id="ARBA00022741"/>
    </source>
</evidence>
<evidence type="ECO:0000256" key="1">
    <source>
        <dbReference type="ARBA" id="ARBA00022598"/>
    </source>
</evidence>
<gene>
    <name evidence="5" type="ORF">METZ01_LOCUS404752</name>
</gene>
<sequence>MSKNLSKIAKQKKIKYFLISFVDLFGVLRSKLVPAQAISEMQKNGAGFAGFATWLDMTPADTDMFAIPDPNSLIQLPWNKEVGWLASDLWMGGKTVKASPRVMLKNQIKQLSKKNLKMKSG</sequence>
<dbReference type="Gene3D" id="3.10.20.70">
    <property type="entry name" value="Glutamine synthetase, N-terminal domain"/>
    <property type="match status" value="1"/>
</dbReference>
<accession>A0A382W192</accession>
<dbReference type="PANTHER" id="PTHR43785:SF14">
    <property type="entry name" value="GLUTAMINE SYNTHETASE"/>
    <property type="match status" value="1"/>
</dbReference>
<dbReference type="PANTHER" id="PTHR43785">
    <property type="entry name" value="GAMMA-GLUTAMYLPUTRESCINE SYNTHETASE"/>
    <property type="match status" value="1"/>
</dbReference>
<evidence type="ECO:0000256" key="3">
    <source>
        <dbReference type="ARBA" id="ARBA00022840"/>
    </source>
</evidence>
<organism evidence="5">
    <name type="scientific">marine metagenome</name>
    <dbReference type="NCBI Taxonomy" id="408172"/>
    <lineage>
        <taxon>unclassified sequences</taxon>
        <taxon>metagenomes</taxon>
        <taxon>ecological metagenomes</taxon>
    </lineage>
</organism>
<name>A0A382W192_9ZZZZ</name>
<dbReference type="InterPro" id="IPR008147">
    <property type="entry name" value="Gln_synt_N"/>
</dbReference>
<dbReference type="GO" id="GO:0005524">
    <property type="term" value="F:ATP binding"/>
    <property type="evidence" value="ECO:0007669"/>
    <property type="project" value="UniProtKB-KW"/>
</dbReference>
<keyword evidence="2" id="KW-0547">Nucleotide-binding</keyword>
<dbReference type="InterPro" id="IPR036651">
    <property type="entry name" value="Gln_synt_N_sf"/>
</dbReference>
<protein>
    <recommendedName>
        <fullName evidence="4">GS beta-grasp domain-containing protein</fullName>
    </recommendedName>
</protein>
<evidence type="ECO:0000259" key="4">
    <source>
        <dbReference type="PROSITE" id="PS51986"/>
    </source>
</evidence>
<feature type="domain" description="GS beta-grasp" evidence="4">
    <location>
        <begin position="12"/>
        <end position="94"/>
    </location>
</feature>
<keyword evidence="3" id="KW-0067">ATP-binding</keyword>
<dbReference type="SUPFAM" id="SSF54368">
    <property type="entry name" value="Glutamine synthetase, N-terminal domain"/>
    <property type="match status" value="1"/>
</dbReference>
<dbReference type="GO" id="GO:0004356">
    <property type="term" value="F:glutamine synthetase activity"/>
    <property type="evidence" value="ECO:0007669"/>
    <property type="project" value="InterPro"/>
</dbReference>
<dbReference type="AlphaFoldDB" id="A0A382W192"/>